<accession>A0A813IXA8</accession>
<feature type="region of interest" description="Disordered" evidence="1">
    <location>
        <begin position="74"/>
        <end position="98"/>
    </location>
</feature>
<keyword evidence="2" id="KW-0472">Membrane</keyword>
<feature type="compositionally biased region" description="Low complexity" evidence="1">
    <location>
        <begin position="74"/>
        <end position="89"/>
    </location>
</feature>
<evidence type="ECO:0000256" key="2">
    <source>
        <dbReference type="SAM" id="Phobius"/>
    </source>
</evidence>
<keyword evidence="2" id="KW-1133">Transmembrane helix</keyword>
<dbReference type="EMBL" id="CAJNNW010014764">
    <property type="protein sequence ID" value="CAE8656977.1"/>
    <property type="molecule type" value="Genomic_DNA"/>
</dbReference>
<evidence type="ECO:0000313" key="4">
    <source>
        <dbReference type="Proteomes" id="UP000626109"/>
    </source>
</evidence>
<keyword evidence="2" id="KW-0812">Transmembrane</keyword>
<protein>
    <submittedName>
        <fullName evidence="3">Uncharacterized protein</fullName>
    </submittedName>
</protein>
<dbReference type="Proteomes" id="UP000626109">
    <property type="component" value="Unassembled WGS sequence"/>
</dbReference>
<sequence>MAPRCLQPAMLTLFVGGNNNKNNENNKNNKEKDKNNNNNRSRSFGVKARLPIVTVFAALVLASAGWIGGQDLLSNSGGTSGSGKNNNNNKKIDGWKQDAGSEYRGGHELVGSSACGLCFHALPQRPAWASKARARPSLVGFGLPA</sequence>
<feature type="region of interest" description="Disordered" evidence="1">
    <location>
        <begin position="14"/>
        <end position="42"/>
    </location>
</feature>
<organism evidence="3 4">
    <name type="scientific">Polarella glacialis</name>
    <name type="common">Dinoflagellate</name>
    <dbReference type="NCBI Taxonomy" id="89957"/>
    <lineage>
        <taxon>Eukaryota</taxon>
        <taxon>Sar</taxon>
        <taxon>Alveolata</taxon>
        <taxon>Dinophyceae</taxon>
        <taxon>Suessiales</taxon>
        <taxon>Suessiaceae</taxon>
        <taxon>Polarella</taxon>
    </lineage>
</organism>
<reference evidence="3" key="1">
    <citation type="submission" date="2021-02" db="EMBL/GenBank/DDBJ databases">
        <authorList>
            <person name="Dougan E. K."/>
            <person name="Rhodes N."/>
            <person name="Thang M."/>
            <person name="Chan C."/>
        </authorList>
    </citation>
    <scope>NUCLEOTIDE SEQUENCE</scope>
</reference>
<name>A0A813IXA8_POLGL</name>
<feature type="transmembrane region" description="Helical" evidence="2">
    <location>
        <begin position="50"/>
        <end position="69"/>
    </location>
</feature>
<evidence type="ECO:0000256" key="1">
    <source>
        <dbReference type="SAM" id="MobiDB-lite"/>
    </source>
</evidence>
<proteinExistence type="predicted"/>
<dbReference type="AlphaFoldDB" id="A0A813IXA8"/>
<gene>
    <name evidence="3" type="ORF">PGLA2088_LOCUS12504</name>
</gene>
<evidence type="ECO:0000313" key="3">
    <source>
        <dbReference type="EMBL" id="CAE8656977.1"/>
    </source>
</evidence>
<comment type="caution">
    <text evidence="3">The sequence shown here is derived from an EMBL/GenBank/DDBJ whole genome shotgun (WGS) entry which is preliminary data.</text>
</comment>